<dbReference type="GeneID" id="56036321"/>
<dbReference type="InterPro" id="IPR008978">
    <property type="entry name" value="HSP20-like_chaperone"/>
</dbReference>
<reference evidence="2 3" key="1">
    <citation type="submission" date="2020-06" db="EMBL/GenBank/DDBJ databases">
        <title>NJ-3-1, isolated from saline soil.</title>
        <authorList>
            <person name="Cui H.L."/>
            <person name="Shi X."/>
        </authorList>
    </citation>
    <scope>NUCLEOTIDE SEQUENCE [LARGE SCALE GENOMIC DNA]</scope>
    <source>
        <strain evidence="2 3">NJ-3-1</strain>
    </source>
</reference>
<gene>
    <name evidence="2" type="ORF">HUG12_02640</name>
</gene>
<sequence>MTDDADRDGDDRNGRDVDRGEDAGSRDEDVEREEDHVEREGEDDVGREADDGDRDDVERADDPSGDEPVDDGPRREGVDRRPDRERSLPERLHELAEDLLDAGSIGGEGRAGRISYGYTARTGPGGPPSARRRRGARRTSPRADRPDVHSTVERDGDDLRVVADLPGVDVEELTVGVDQERDELVVAVADRVLTRVPLEGADTFVNASLNNDVLTVRLTRQ</sequence>
<dbReference type="Proteomes" id="UP000509626">
    <property type="component" value="Chromosome"/>
</dbReference>
<accession>A0A7D5Q9F3</accession>
<feature type="compositionally biased region" description="Basic residues" evidence="1">
    <location>
        <begin position="130"/>
        <end position="140"/>
    </location>
</feature>
<feature type="region of interest" description="Disordered" evidence="1">
    <location>
        <begin position="1"/>
        <end position="154"/>
    </location>
</feature>
<dbReference type="RefSeq" id="WP_179267285.1">
    <property type="nucleotide sequence ID" value="NZ_CP058579.1"/>
</dbReference>
<evidence type="ECO:0008006" key="4">
    <source>
        <dbReference type="Google" id="ProtNLM"/>
    </source>
</evidence>
<dbReference type="OrthoDB" id="386288at2157"/>
<dbReference type="KEGG" id="halu:HUG12_02640"/>
<feature type="compositionally biased region" description="Basic and acidic residues" evidence="1">
    <location>
        <begin position="9"/>
        <end position="49"/>
    </location>
</feature>
<proteinExistence type="predicted"/>
<keyword evidence="3" id="KW-1185">Reference proteome</keyword>
<dbReference type="EMBL" id="CP058579">
    <property type="protein sequence ID" value="QLG60699.1"/>
    <property type="molecule type" value="Genomic_DNA"/>
</dbReference>
<name>A0A7D5Q9F3_9EURY</name>
<protein>
    <recommendedName>
        <fullName evidence="4">Hsp20/alpha crystallin family protein</fullName>
    </recommendedName>
</protein>
<dbReference type="SUPFAM" id="SSF49764">
    <property type="entry name" value="HSP20-like chaperones"/>
    <property type="match status" value="1"/>
</dbReference>
<organism evidence="2 3">
    <name type="scientific">Halorarum salinum</name>
    <dbReference type="NCBI Taxonomy" id="2743089"/>
    <lineage>
        <taxon>Archaea</taxon>
        <taxon>Methanobacteriati</taxon>
        <taxon>Methanobacteriota</taxon>
        <taxon>Stenosarchaea group</taxon>
        <taxon>Halobacteria</taxon>
        <taxon>Halobacteriales</taxon>
        <taxon>Haloferacaceae</taxon>
        <taxon>Halorarum</taxon>
    </lineage>
</organism>
<feature type="compositionally biased region" description="Basic and acidic residues" evidence="1">
    <location>
        <begin position="71"/>
        <end position="96"/>
    </location>
</feature>
<evidence type="ECO:0000256" key="1">
    <source>
        <dbReference type="SAM" id="MobiDB-lite"/>
    </source>
</evidence>
<dbReference type="AlphaFoldDB" id="A0A7D5Q9F3"/>
<evidence type="ECO:0000313" key="2">
    <source>
        <dbReference type="EMBL" id="QLG60699.1"/>
    </source>
</evidence>
<evidence type="ECO:0000313" key="3">
    <source>
        <dbReference type="Proteomes" id="UP000509626"/>
    </source>
</evidence>
<feature type="compositionally biased region" description="Basic and acidic residues" evidence="1">
    <location>
        <begin position="141"/>
        <end position="154"/>
    </location>
</feature>